<keyword evidence="3" id="KW-0597">Phosphoprotein</keyword>
<comment type="catalytic activity">
    <reaction evidence="1">
        <text>ATP + protein L-histidine = ADP + protein N-phospho-L-histidine.</text>
        <dbReference type="EC" id="2.7.13.3"/>
    </reaction>
</comment>
<keyword evidence="9" id="KW-0812">Transmembrane</keyword>
<feature type="transmembrane region" description="Helical" evidence="9">
    <location>
        <begin position="79"/>
        <end position="100"/>
    </location>
</feature>
<keyword evidence="8" id="KW-0902">Two-component regulatory system</keyword>
<dbReference type="Pfam" id="PF02518">
    <property type="entry name" value="HATPase_c"/>
    <property type="match status" value="1"/>
</dbReference>
<dbReference type="PRINTS" id="PR00344">
    <property type="entry name" value="BCTRLSENSOR"/>
</dbReference>
<evidence type="ECO:0000256" key="5">
    <source>
        <dbReference type="ARBA" id="ARBA00022741"/>
    </source>
</evidence>
<dbReference type="PANTHER" id="PTHR43065:SF10">
    <property type="entry name" value="PEROXIDE STRESS-ACTIVATED HISTIDINE KINASE MAK3"/>
    <property type="match status" value="1"/>
</dbReference>
<feature type="transmembrane region" description="Helical" evidence="9">
    <location>
        <begin position="54"/>
        <end position="73"/>
    </location>
</feature>
<dbReference type="InterPro" id="IPR003594">
    <property type="entry name" value="HATPase_dom"/>
</dbReference>
<dbReference type="SUPFAM" id="SSF47384">
    <property type="entry name" value="Homodimeric domain of signal transducing histidine kinase"/>
    <property type="match status" value="1"/>
</dbReference>
<keyword evidence="4" id="KW-0808">Transferase</keyword>
<evidence type="ECO:0000256" key="7">
    <source>
        <dbReference type="ARBA" id="ARBA00022840"/>
    </source>
</evidence>
<dbReference type="InterPro" id="IPR005467">
    <property type="entry name" value="His_kinase_dom"/>
</dbReference>
<dbReference type="InterPro" id="IPR003661">
    <property type="entry name" value="HisK_dim/P_dom"/>
</dbReference>
<dbReference type="CDD" id="cd00082">
    <property type="entry name" value="HisKA"/>
    <property type="match status" value="1"/>
</dbReference>
<dbReference type="GO" id="GO:0005524">
    <property type="term" value="F:ATP binding"/>
    <property type="evidence" value="ECO:0007669"/>
    <property type="project" value="UniProtKB-KW"/>
</dbReference>
<evidence type="ECO:0000256" key="9">
    <source>
        <dbReference type="SAM" id="Phobius"/>
    </source>
</evidence>
<keyword evidence="6 11" id="KW-0418">Kinase</keyword>
<sequence length="452" mass="47803">MSARVSVPPIAAAEPGTARAAGGAPSGGQSSVRAVLSSADPIPEGTAARWLIQLRWLAILGMGLTTATGKWFVPELAVTPVFLILGLLVILNGSFALVLGRMLRHEQRLVAGQITFDVIALGAVLWVTGGTGNPFAAFLVFQIALAGFLSSGRAVLAIAGLTVAVGALVSFADPLPLASAPLGKERVHHLGAFVSLASVAGFLGVFLFVYARRLDELRQRSLRNDKLAMLGRVVGGMSHELSTPLATILLAGRELSELTKDVSPDAAELARTIAGEAQRASDIIGLVRGYIRPDQRCEEVELGKLVTEMAGRELRRLAYRGEITIDAPAPVHVTVMPAGLLQVLVNVLTNATEAMVRTAKPRIEIVVRDGGDHVEIVVDDNGPGFASEILARLGEPFQTTKEREGGMGLGLYVSSVLLDRMNGMLSVDNGIEGGARVTIRLARRVASRDWEV</sequence>
<proteinExistence type="predicted"/>
<evidence type="ECO:0000256" key="1">
    <source>
        <dbReference type="ARBA" id="ARBA00000085"/>
    </source>
</evidence>
<name>A0A4U1J4A1_9BACT</name>
<gene>
    <name evidence="11" type="ORF">E8A74_30905</name>
</gene>
<evidence type="ECO:0000313" key="11">
    <source>
        <dbReference type="EMBL" id="TKD01508.1"/>
    </source>
</evidence>
<comment type="caution">
    <text evidence="11">The sequence shown here is derived from an EMBL/GenBank/DDBJ whole genome shotgun (WGS) entry which is preliminary data.</text>
</comment>
<keyword evidence="9" id="KW-0472">Membrane</keyword>
<evidence type="ECO:0000313" key="12">
    <source>
        <dbReference type="Proteomes" id="UP000309215"/>
    </source>
</evidence>
<keyword evidence="5" id="KW-0547">Nucleotide-binding</keyword>
<dbReference type="Gene3D" id="1.10.287.130">
    <property type="match status" value="1"/>
</dbReference>
<dbReference type="Pfam" id="PF00512">
    <property type="entry name" value="HisKA"/>
    <property type="match status" value="1"/>
</dbReference>
<dbReference type="SMART" id="SM00388">
    <property type="entry name" value="HisKA"/>
    <property type="match status" value="1"/>
</dbReference>
<keyword evidence="9" id="KW-1133">Transmembrane helix</keyword>
<dbReference type="InterPro" id="IPR036097">
    <property type="entry name" value="HisK_dim/P_sf"/>
</dbReference>
<organism evidence="11 12">
    <name type="scientific">Polyangium fumosum</name>
    <dbReference type="NCBI Taxonomy" id="889272"/>
    <lineage>
        <taxon>Bacteria</taxon>
        <taxon>Pseudomonadati</taxon>
        <taxon>Myxococcota</taxon>
        <taxon>Polyangia</taxon>
        <taxon>Polyangiales</taxon>
        <taxon>Polyangiaceae</taxon>
        <taxon>Polyangium</taxon>
    </lineage>
</organism>
<feature type="domain" description="Histidine kinase" evidence="10">
    <location>
        <begin position="236"/>
        <end position="445"/>
    </location>
</feature>
<dbReference type="PANTHER" id="PTHR43065">
    <property type="entry name" value="SENSOR HISTIDINE KINASE"/>
    <property type="match status" value="1"/>
</dbReference>
<dbReference type="OrthoDB" id="9785252at2"/>
<dbReference type="GO" id="GO:0000155">
    <property type="term" value="F:phosphorelay sensor kinase activity"/>
    <property type="evidence" value="ECO:0007669"/>
    <property type="project" value="InterPro"/>
</dbReference>
<evidence type="ECO:0000256" key="6">
    <source>
        <dbReference type="ARBA" id="ARBA00022777"/>
    </source>
</evidence>
<dbReference type="EC" id="2.7.13.3" evidence="2"/>
<evidence type="ECO:0000259" key="10">
    <source>
        <dbReference type="PROSITE" id="PS50109"/>
    </source>
</evidence>
<reference evidence="11 12" key="1">
    <citation type="submission" date="2019-04" db="EMBL/GenBank/DDBJ databases">
        <authorList>
            <person name="Li Y."/>
            <person name="Wang J."/>
        </authorList>
    </citation>
    <scope>NUCLEOTIDE SEQUENCE [LARGE SCALE GENOMIC DNA]</scope>
    <source>
        <strain evidence="11 12">DSM 14668</strain>
    </source>
</reference>
<dbReference type="AlphaFoldDB" id="A0A4U1J4A1"/>
<evidence type="ECO:0000256" key="2">
    <source>
        <dbReference type="ARBA" id="ARBA00012438"/>
    </source>
</evidence>
<accession>A0A4U1J4A1</accession>
<dbReference type="RefSeq" id="WP_136932706.1">
    <property type="nucleotide sequence ID" value="NZ_SSMQ01000039.1"/>
</dbReference>
<dbReference type="Gene3D" id="3.30.565.10">
    <property type="entry name" value="Histidine kinase-like ATPase, C-terminal domain"/>
    <property type="match status" value="1"/>
</dbReference>
<dbReference type="InterPro" id="IPR004358">
    <property type="entry name" value="Sig_transdc_His_kin-like_C"/>
</dbReference>
<dbReference type="EMBL" id="SSMQ01000039">
    <property type="protein sequence ID" value="TKD01508.1"/>
    <property type="molecule type" value="Genomic_DNA"/>
</dbReference>
<evidence type="ECO:0000256" key="8">
    <source>
        <dbReference type="ARBA" id="ARBA00023012"/>
    </source>
</evidence>
<dbReference type="Proteomes" id="UP000309215">
    <property type="component" value="Unassembled WGS sequence"/>
</dbReference>
<evidence type="ECO:0000256" key="4">
    <source>
        <dbReference type="ARBA" id="ARBA00022679"/>
    </source>
</evidence>
<dbReference type="SMART" id="SM00387">
    <property type="entry name" value="HATPase_c"/>
    <property type="match status" value="1"/>
</dbReference>
<dbReference type="PROSITE" id="PS50109">
    <property type="entry name" value="HIS_KIN"/>
    <property type="match status" value="1"/>
</dbReference>
<evidence type="ECO:0000256" key="3">
    <source>
        <dbReference type="ARBA" id="ARBA00022553"/>
    </source>
</evidence>
<feature type="transmembrane region" description="Helical" evidence="9">
    <location>
        <begin position="154"/>
        <end position="172"/>
    </location>
</feature>
<protein>
    <recommendedName>
        <fullName evidence="2">histidine kinase</fullName>
        <ecNumber evidence="2">2.7.13.3</ecNumber>
    </recommendedName>
</protein>
<dbReference type="InterPro" id="IPR036890">
    <property type="entry name" value="HATPase_C_sf"/>
</dbReference>
<keyword evidence="7" id="KW-0067">ATP-binding</keyword>
<keyword evidence="12" id="KW-1185">Reference proteome</keyword>
<dbReference type="SUPFAM" id="SSF55874">
    <property type="entry name" value="ATPase domain of HSP90 chaperone/DNA topoisomerase II/histidine kinase"/>
    <property type="match status" value="1"/>
</dbReference>
<feature type="transmembrane region" description="Helical" evidence="9">
    <location>
        <begin position="192"/>
        <end position="211"/>
    </location>
</feature>